<gene>
    <name evidence="3" type="ORF">LKD47_12585</name>
</gene>
<evidence type="ECO:0000256" key="1">
    <source>
        <dbReference type="SAM" id="MobiDB-lite"/>
    </source>
</evidence>
<keyword evidence="2" id="KW-1133">Transmembrane helix</keyword>
<organism evidence="3 4">
    <name type="scientific">Roseburia amylophila</name>
    <dbReference type="NCBI Taxonomy" id="2981794"/>
    <lineage>
        <taxon>Bacteria</taxon>
        <taxon>Bacillati</taxon>
        <taxon>Bacillota</taxon>
        <taxon>Clostridia</taxon>
        <taxon>Lachnospirales</taxon>
        <taxon>Lachnospiraceae</taxon>
        <taxon>Roseburia</taxon>
    </lineage>
</organism>
<dbReference type="Pfam" id="PF20185">
    <property type="entry name" value="DUF6548"/>
    <property type="match status" value="1"/>
</dbReference>
<evidence type="ECO:0000256" key="2">
    <source>
        <dbReference type="SAM" id="Phobius"/>
    </source>
</evidence>
<dbReference type="Proteomes" id="UP001198893">
    <property type="component" value="Unassembled WGS sequence"/>
</dbReference>
<evidence type="ECO:0000313" key="3">
    <source>
        <dbReference type="EMBL" id="MCC2243116.1"/>
    </source>
</evidence>
<dbReference type="InterPro" id="IPR046678">
    <property type="entry name" value="DUF6548"/>
</dbReference>
<reference evidence="3" key="1">
    <citation type="submission" date="2021-10" db="EMBL/GenBank/DDBJ databases">
        <title>Anaerobic single-cell dispensing facilitates the cultivation of human gut bacteria.</title>
        <authorList>
            <person name="Afrizal A."/>
        </authorList>
    </citation>
    <scope>NUCLEOTIDE SEQUENCE</scope>
    <source>
        <strain evidence="3">CLA-AA-H204</strain>
    </source>
</reference>
<accession>A0AAW4WK06</accession>
<dbReference type="RefSeq" id="WP_227710656.1">
    <property type="nucleotide sequence ID" value="NZ_JAJEQW010000016.1"/>
</dbReference>
<sequence length="183" mass="21447">MTPTDNEFYEAYKKSASFCDDLYPKEREKNYKSGIKYYIEDMEHTPFSVARMIPNWNSDLKKLKYLLYLRNQLSHDINTSPGSLATSDDTLWIQSFYQRLLNQSDPLALKHQLLSPNRNTNTPAKSVSTPNQSMQHRTMPYNPLYANEADREPQNMHFHWTWIVIGIVIAFIVLFFIYLGAII</sequence>
<dbReference type="AlphaFoldDB" id="A0AAW4WK06"/>
<feature type="region of interest" description="Disordered" evidence="1">
    <location>
        <begin position="115"/>
        <end position="134"/>
    </location>
</feature>
<protein>
    <submittedName>
        <fullName evidence="3">Uncharacterized protein</fullName>
    </submittedName>
</protein>
<proteinExistence type="predicted"/>
<dbReference type="EMBL" id="JAJEQW010000016">
    <property type="protein sequence ID" value="MCC2243116.1"/>
    <property type="molecule type" value="Genomic_DNA"/>
</dbReference>
<keyword evidence="2" id="KW-0472">Membrane</keyword>
<comment type="caution">
    <text evidence="3">The sequence shown here is derived from an EMBL/GenBank/DDBJ whole genome shotgun (WGS) entry which is preliminary data.</text>
</comment>
<name>A0AAW4WK06_9FIRM</name>
<evidence type="ECO:0000313" key="4">
    <source>
        <dbReference type="Proteomes" id="UP001198893"/>
    </source>
</evidence>
<feature type="transmembrane region" description="Helical" evidence="2">
    <location>
        <begin position="160"/>
        <end position="181"/>
    </location>
</feature>
<keyword evidence="2" id="KW-0812">Transmembrane</keyword>